<dbReference type="Proteomes" id="UP001295469">
    <property type="component" value="Chromosome C09"/>
</dbReference>
<evidence type="ECO:0000313" key="2">
    <source>
        <dbReference type="EMBL" id="CDY26803.1"/>
    </source>
</evidence>
<dbReference type="AlphaFoldDB" id="A0A078GQ63"/>
<accession>A0A078GQ63</accession>
<protein>
    <submittedName>
        <fullName evidence="1">(rape) hypothetical protein</fullName>
    </submittedName>
    <submittedName>
        <fullName evidence="2">BnaC09g09300D protein</fullName>
    </submittedName>
</protein>
<dbReference type="EMBL" id="LK032194">
    <property type="protein sequence ID" value="CDY26803.1"/>
    <property type="molecule type" value="Genomic_DNA"/>
</dbReference>
<keyword evidence="3" id="KW-1185">Reference proteome</keyword>
<dbReference type="EMBL" id="HG994373">
    <property type="protein sequence ID" value="CAF1717842.1"/>
    <property type="molecule type" value="Genomic_DNA"/>
</dbReference>
<name>A0A078GQ63_BRANA</name>
<gene>
    <name evidence="2" type="primary">BnaC09g09300D</name>
    <name evidence="1" type="ORF">DARMORV10_C09P13340.1</name>
    <name evidence="2" type="ORF">GSBRNA2T00035745001</name>
</gene>
<organism evidence="2 3">
    <name type="scientific">Brassica napus</name>
    <name type="common">Rape</name>
    <dbReference type="NCBI Taxonomy" id="3708"/>
    <lineage>
        <taxon>Eukaryota</taxon>
        <taxon>Viridiplantae</taxon>
        <taxon>Streptophyta</taxon>
        <taxon>Embryophyta</taxon>
        <taxon>Tracheophyta</taxon>
        <taxon>Spermatophyta</taxon>
        <taxon>Magnoliopsida</taxon>
        <taxon>eudicotyledons</taxon>
        <taxon>Gunneridae</taxon>
        <taxon>Pentapetalae</taxon>
        <taxon>rosids</taxon>
        <taxon>malvids</taxon>
        <taxon>Brassicales</taxon>
        <taxon>Brassicaceae</taxon>
        <taxon>Brassiceae</taxon>
        <taxon>Brassica</taxon>
    </lineage>
</organism>
<proteinExistence type="predicted"/>
<evidence type="ECO:0000313" key="3">
    <source>
        <dbReference type="Proteomes" id="UP000028999"/>
    </source>
</evidence>
<reference evidence="2 3" key="1">
    <citation type="journal article" date="2014" name="Science">
        <title>Plant genetics. Early allopolyploid evolution in the post-Neolithic Brassica napus oilseed genome.</title>
        <authorList>
            <person name="Chalhoub B."/>
            <person name="Denoeud F."/>
            <person name="Liu S."/>
            <person name="Parkin I.A."/>
            <person name="Tang H."/>
            <person name="Wang X."/>
            <person name="Chiquet J."/>
            <person name="Belcram H."/>
            <person name="Tong C."/>
            <person name="Samans B."/>
            <person name="Correa M."/>
            <person name="Da Silva C."/>
            <person name="Just J."/>
            <person name="Falentin C."/>
            <person name="Koh C.S."/>
            <person name="Le Clainche I."/>
            <person name="Bernard M."/>
            <person name="Bento P."/>
            <person name="Noel B."/>
            <person name="Labadie K."/>
            <person name="Alberti A."/>
            <person name="Charles M."/>
            <person name="Arnaud D."/>
            <person name="Guo H."/>
            <person name="Daviaud C."/>
            <person name="Alamery S."/>
            <person name="Jabbari K."/>
            <person name="Zhao M."/>
            <person name="Edger P.P."/>
            <person name="Chelaifa H."/>
            <person name="Tack D."/>
            <person name="Lassalle G."/>
            <person name="Mestiri I."/>
            <person name="Schnel N."/>
            <person name="Le Paslier M.C."/>
            <person name="Fan G."/>
            <person name="Renault V."/>
            <person name="Bayer P.E."/>
            <person name="Golicz A.A."/>
            <person name="Manoli S."/>
            <person name="Lee T.H."/>
            <person name="Thi V.H."/>
            <person name="Chalabi S."/>
            <person name="Hu Q."/>
            <person name="Fan C."/>
            <person name="Tollenaere R."/>
            <person name="Lu Y."/>
            <person name="Battail C."/>
            <person name="Shen J."/>
            <person name="Sidebottom C.H."/>
            <person name="Wang X."/>
            <person name="Canaguier A."/>
            <person name="Chauveau A."/>
            <person name="Berard A."/>
            <person name="Deniot G."/>
            <person name="Guan M."/>
            <person name="Liu Z."/>
            <person name="Sun F."/>
            <person name="Lim Y.P."/>
            <person name="Lyons E."/>
            <person name="Town C.D."/>
            <person name="Bancroft I."/>
            <person name="Wang X."/>
            <person name="Meng J."/>
            <person name="Ma J."/>
            <person name="Pires J.C."/>
            <person name="King G.J."/>
            <person name="Brunel D."/>
            <person name="Delourme R."/>
            <person name="Renard M."/>
            <person name="Aury J.M."/>
            <person name="Adams K.L."/>
            <person name="Batley J."/>
            <person name="Snowdon R.J."/>
            <person name="Tost J."/>
            <person name="Edwards D."/>
            <person name="Zhou Y."/>
            <person name="Hua W."/>
            <person name="Sharpe A.G."/>
            <person name="Paterson A.H."/>
            <person name="Guan C."/>
            <person name="Wincker P."/>
        </authorList>
    </citation>
    <scope>NUCLEOTIDE SEQUENCE [LARGE SCALE GENOMIC DNA]</scope>
    <source>
        <strain evidence="3">cv. Darmor-bzh</strain>
    </source>
</reference>
<sequence length="81" mass="8841">MIPKMNPLVDYLPHSCRSFPNSKLPNQPDQTEANALFALMDSERDDGVGDFPVADTCSIGSVWTLGSSELIHAQHVELGLD</sequence>
<dbReference type="OMA" id="MDSERDD"/>
<dbReference type="PaxDb" id="3708-A0A078GQ63"/>
<dbReference type="Proteomes" id="UP000028999">
    <property type="component" value="Unassembled WGS sequence"/>
</dbReference>
<reference evidence="1" key="3">
    <citation type="submission" date="2021-01" db="EMBL/GenBank/DDBJ databases">
        <authorList>
            <consortium name="Genoscope - CEA"/>
            <person name="William W."/>
        </authorList>
    </citation>
    <scope>NUCLEOTIDE SEQUENCE</scope>
</reference>
<dbReference type="Gramene" id="CDY26803">
    <property type="protein sequence ID" value="CDY26803"/>
    <property type="gene ID" value="GSBRNA2T00035745001"/>
</dbReference>
<reference evidence="2" key="2">
    <citation type="submission" date="2014-06" db="EMBL/GenBank/DDBJ databases">
        <authorList>
            <person name="Genoscope - CEA"/>
        </authorList>
    </citation>
    <scope>NUCLEOTIDE SEQUENCE</scope>
</reference>
<evidence type="ECO:0000313" key="1">
    <source>
        <dbReference type="EMBL" id="CAF1717842.1"/>
    </source>
</evidence>